<dbReference type="EMBL" id="FCOI02000021">
    <property type="protein sequence ID" value="SAK79219.1"/>
    <property type="molecule type" value="Genomic_DNA"/>
</dbReference>
<dbReference type="PANTHER" id="PTHR43004">
    <property type="entry name" value="TRK SYSTEM POTASSIUM UPTAKE PROTEIN"/>
    <property type="match status" value="1"/>
</dbReference>
<dbReference type="Gene3D" id="3.50.50.60">
    <property type="entry name" value="FAD/NAD(P)-binding domain"/>
    <property type="match status" value="1"/>
</dbReference>
<keyword evidence="3" id="KW-0274">FAD</keyword>
<dbReference type="InterPro" id="IPR050641">
    <property type="entry name" value="RIFMO-like"/>
</dbReference>
<evidence type="ECO:0000259" key="4">
    <source>
        <dbReference type="Pfam" id="PF01494"/>
    </source>
</evidence>
<dbReference type="InterPro" id="IPR002938">
    <property type="entry name" value="FAD-bd"/>
</dbReference>
<dbReference type="PANTHER" id="PTHR43004:SF19">
    <property type="entry name" value="BINDING MONOOXYGENASE, PUTATIVE (JCVI)-RELATED"/>
    <property type="match status" value="1"/>
</dbReference>
<dbReference type="GO" id="GO:0071949">
    <property type="term" value="F:FAD binding"/>
    <property type="evidence" value="ECO:0007669"/>
    <property type="project" value="InterPro"/>
</dbReference>
<accession>A0A158CA97</accession>
<evidence type="ECO:0000256" key="3">
    <source>
        <dbReference type="ARBA" id="ARBA00022827"/>
    </source>
</evidence>
<reference evidence="6" key="1">
    <citation type="submission" date="2016-01" db="EMBL/GenBank/DDBJ databases">
        <authorList>
            <person name="Peeters Charlotte."/>
        </authorList>
    </citation>
    <scope>NUCLEOTIDE SEQUENCE [LARGE SCALE GENOMIC DNA]</scope>
</reference>
<proteinExistence type="predicted"/>
<keyword evidence="6" id="KW-1185">Reference proteome</keyword>
<dbReference type="Pfam" id="PF01494">
    <property type="entry name" value="FAD_binding_3"/>
    <property type="match status" value="1"/>
</dbReference>
<evidence type="ECO:0000256" key="2">
    <source>
        <dbReference type="ARBA" id="ARBA00022630"/>
    </source>
</evidence>
<gene>
    <name evidence="5" type="ORF">AWB76_05304</name>
</gene>
<sequence>MTAVTGHSDTACRKCVPQCRHRTPGSLLFCRKHTTTRDSGTKQTKDSFTNAQLLGGHRSSRVPRHELRNVLEGNMDANNRVAIIGAGPVGLTAALGLAQRGVPCVIYESLRTIPREQRGAAFHPPTLEMLHKLGVGKPLMQMGLRVSTWQMRDRVDGVYAEFDLGLLADVTDFPFRFHLPQHYLSAILLDELRRRPNVEIRFGETLESIEPEADSVRLVFATAGGPRETTAPWVVGADGAHSTVRKNAGFSFHGFTWQEKFLVTNVCNPLETLGYTGTTYVSDPDAWAVVLKLYDEQRDDLWRVAMPAAADIEDSVLLEPESVQRRLRETLGSEMPFSLAYSGTYRVHQRVADSFVKGRVILAGDAAHINNPIGGFGLNGGVHDACNLAPRLADVWHGRTGSEALHLYSRQRRTVALEVVQKNSIRNKKLMDERDPEARRRNQQVLRSISLDPEKSREYLMETSMLSAVVSAEQIR</sequence>
<name>A0A158CA97_9BURK</name>
<evidence type="ECO:0000313" key="5">
    <source>
        <dbReference type="EMBL" id="SAK79219.1"/>
    </source>
</evidence>
<organism evidence="5 6">
    <name type="scientific">Caballeronia temeraria</name>
    <dbReference type="NCBI Taxonomy" id="1777137"/>
    <lineage>
        <taxon>Bacteria</taxon>
        <taxon>Pseudomonadati</taxon>
        <taxon>Pseudomonadota</taxon>
        <taxon>Betaproteobacteria</taxon>
        <taxon>Burkholderiales</taxon>
        <taxon>Burkholderiaceae</taxon>
        <taxon>Caballeronia</taxon>
    </lineage>
</organism>
<dbReference type="PRINTS" id="PR00420">
    <property type="entry name" value="RNGMNOXGNASE"/>
</dbReference>
<dbReference type="GO" id="GO:0016709">
    <property type="term" value="F:oxidoreductase activity, acting on paired donors, with incorporation or reduction of molecular oxygen, NAD(P)H as one donor, and incorporation of one atom of oxygen"/>
    <property type="evidence" value="ECO:0007669"/>
    <property type="project" value="UniProtKB-ARBA"/>
</dbReference>
<dbReference type="AlphaFoldDB" id="A0A158CA97"/>
<evidence type="ECO:0000313" key="6">
    <source>
        <dbReference type="Proteomes" id="UP000054624"/>
    </source>
</evidence>
<dbReference type="Proteomes" id="UP000054624">
    <property type="component" value="Unassembled WGS sequence"/>
</dbReference>
<feature type="domain" description="FAD-binding" evidence="4">
    <location>
        <begin position="80"/>
        <end position="422"/>
    </location>
</feature>
<dbReference type="SUPFAM" id="SSF51905">
    <property type="entry name" value="FAD/NAD(P)-binding domain"/>
    <property type="match status" value="1"/>
</dbReference>
<evidence type="ECO:0000256" key="1">
    <source>
        <dbReference type="ARBA" id="ARBA00001974"/>
    </source>
</evidence>
<dbReference type="Gene3D" id="3.30.70.2450">
    <property type="match status" value="1"/>
</dbReference>
<comment type="cofactor">
    <cofactor evidence="1">
        <name>FAD</name>
        <dbReference type="ChEBI" id="CHEBI:57692"/>
    </cofactor>
</comment>
<dbReference type="STRING" id="1777137.AWB76_05304"/>
<dbReference type="InterPro" id="IPR036188">
    <property type="entry name" value="FAD/NAD-bd_sf"/>
</dbReference>
<keyword evidence="2" id="KW-0285">Flavoprotein</keyword>
<protein>
    <submittedName>
        <fullName evidence="5">FAD-dependent oxidoreductase</fullName>
    </submittedName>
</protein>